<evidence type="ECO:0000256" key="2">
    <source>
        <dbReference type="ARBA" id="ARBA00022475"/>
    </source>
</evidence>
<evidence type="ECO:0000256" key="7">
    <source>
        <dbReference type="ARBA" id="ARBA00022989"/>
    </source>
</evidence>
<dbReference type="EMBL" id="CBTJ020000025">
    <property type="protein sequence ID" value="CDI01691.1"/>
    <property type="molecule type" value="Genomic_DNA"/>
</dbReference>
<proteinExistence type="predicted"/>
<keyword evidence="11" id="KW-1208">Phospholipid metabolism</keyword>
<evidence type="ECO:0000256" key="4">
    <source>
        <dbReference type="ARBA" id="ARBA00022679"/>
    </source>
</evidence>
<evidence type="ECO:0000256" key="6">
    <source>
        <dbReference type="ARBA" id="ARBA00022737"/>
    </source>
</evidence>
<keyword evidence="6" id="KW-0677">Repeat</keyword>
<evidence type="ECO:0000256" key="9">
    <source>
        <dbReference type="ARBA" id="ARBA00023136"/>
    </source>
</evidence>
<evidence type="ECO:0000256" key="10">
    <source>
        <dbReference type="ARBA" id="ARBA00023209"/>
    </source>
</evidence>
<dbReference type="NCBIfam" id="TIGR04265">
    <property type="entry name" value="bac_cardiolipin"/>
    <property type="match status" value="1"/>
</dbReference>
<dbReference type="InterPro" id="IPR001736">
    <property type="entry name" value="PLipase_D/transphosphatidylase"/>
</dbReference>
<dbReference type="AlphaFoldDB" id="W6M2G2"/>
<evidence type="ECO:0000256" key="5">
    <source>
        <dbReference type="ARBA" id="ARBA00022692"/>
    </source>
</evidence>
<keyword evidence="5 13" id="KW-0812">Transmembrane</keyword>
<dbReference type="GO" id="GO:0032049">
    <property type="term" value="P:cardiolipin biosynthetic process"/>
    <property type="evidence" value="ECO:0007669"/>
    <property type="project" value="UniProtKB-UniRule"/>
</dbReference>
<feature type="domain" description="PLD phosphodiesterase" evidence="14">
    <location>
        <begin position="217"/>
        <end position="244"/>
    </location>
</feature>
<dbReference type="InterPro" id="IPR025202">
    <property type="entry name" value="PLD-like_dom"/>
</dbReference>
<dbReference type="EC" id="2.7.8.-" evidence="12"/>
<dbReference type="Gene3D" id="3.30.870.10">
    <property type="entry name" value="Endonuclease Chain A"/>
    <property type="match status" value="2"/>
</dbReference>
<evidence type="ECO:0000256" key="12">
    <source>
        <dbReference type="NCBIfam" id="TIGR04265"/>
    </source>
</evidence>
<dbReference type="PANTHER" id="PTHR21248">
    <property type="entry name" value="CARDIOLIPIN SYNTHASE"/>
    <property type="match status" value="1"/>
</dbReference>
<dbReference type="RefSeq" id="WP_048671053.1">
    <property type="nucleotide sequence ID" value="NZ_CBTJ020000025.1"/>
</dbReference>
<dbReference type="GO" id="GO:0008808">
    <property type="term" value="F:cardiolipin synthase activity"/>
    <property type="evidence" value="ECO:0007669"/>
    <property type="project" value="UniProtKB-UniRule"/>
</dbReference>
<dbReference type="OrthoDB" id="9762009at2"/>
<dbReference type="InterPro" id="IPR027379">
    <property type="entry name" value="CLS_N"/>
</dbReference>
<keyword evidence="3" id="KW-0444">Lipid biosynthesis</keyword>
<dbReference type="Pfam" id="PF13091">
    <property type="entry name" value="PLDc_2"/>
    <property type="match status" value="2"/>
</dbReference>
<dbReference type="SMART" id="SM00155">
    <property type="entry name" value="PLDc"/>
    <property type="match status" value="2"/>
</dbReference>
<dbReference type="CDD" id="cd09112">
    <property type="entry name" value="PLDc_CLS_2"/>
    <property type="match status" value="1"/>
</dbReference>
<dbReference type="InterPro" id="IPR022924">
    <property type="entry name" value="Cardiolipin_synthase"/>
</dbReference>
<reference evidence="15" key="2">
    <citation type="submission" date="2014-03" db="EMBL/GenBank/DDBJ databases">
        <title>Candidatus Competibacter-lineage genomes retrieved from metagenomes reveal functional metabolic diversity.</title>
        <authorList>
            <person name="McIlroy S.J."/>
            <person name="Albertsen M."/>
            <person name="Andresen E.K."/>
            <person name="Saunders A.M."/>
            <person name="Kristiansen R."/>
            <person name="Stokholm-Bjerregaard M."/>
            <person name="Nielsen K.L."/>
            <person name="Nielsen P.H."/>
        </authorList>
    </citation>
    <scope>NUCLEOTIDE SEQUENCE</scope>
    <source>
        <strain evidence="15">Run_A_D11</strain>
    </source>
</reference>
<protein>
    <recommendedName>
        <fullName evidence="12">Cardiolipin synthase</fullName>
        <ecNumber evidence="12">2.7.8.-</ecNumber>
    </recommendedName>
</protein>
<dbReference type="Proteomes" id="UP000035760">
    <property type="component" value="Unassembled WGS sequence"/>
</dbReference>
<evidence type="ECO:0000313" key="16">
    <source>
        <dbReference type="Proteomes" id="UP000035760"/>
    </source>
</evidence>
<comment type="caution">
    <text evidence="15">The sequence shown here is derived from an EMBL/GenBank/DDBJ whole genome shotgun (WGS) entry which is preliminary data.</text>
</comment>
<keyword evidence="10" id="KW-0594">Phospholipid biosynthesis</keyword>
<keyword evidence="4 15" id="KW-0808">Transferase</keyword>
<evidence type="ECO:0000256" key="11">
    <source>
        <dbReference type="ARBA" id="ARBA00023264"/>
    </source>
</evidence>
<evidence type="ECO:0000256" key="1">
    <source>
        <dbReference type="ARBA" id="ARBA00004651"/>
    </source>
</evidence>
<sequence>MSSEHLLTFLWLAWLVWLVLAATALILERRSPAATLAWLLALLFLPYIGAAVYLLLGPRRLRRRRLRYDRARNRLVQSASHRLRQDEQTPPGFPDTALEQQLALLLKRSGQGVPAAALDIHLLETGDACFQAIEEAIAAATHHIHLEYYIWQPDGIGTRLRDLLIEKARAGVQVRLLLDAIGSNRVNRRFLKPLEDAGAATAWFNPISVARLRPTQLNFRTHRKIVVLDGQIGFIGGINVCDNHSSFSSSENAWRDTHLRIDGEPVHRLQFIFLEDWYFATDQAPFELAFFPPFSEESQSRFWLQLLESGPDNTRHAISKCFFAMIAGAQHQILLTTPYFVPTEALTAALITAALRGVEVRLLVPHKSDSRLVTAAARSYYDELVSSGIKIDEYGPPMLHAKVLVVDKKIAAVGSANFDNRSLSLNFEIMATIYNEQIAAQLIETFQADLKLARPYVKPGRRATFGQRLFEATARLLSPLL</sequence>
<dbReference type="SUPFAM" id="SSF56024">
    <property type="entry name" value="Phospholipase D/nuclease"/>
    <property type="match status" value="2"/>
</dbReference>
<reference evidence="15" key="1">
    <citation type="submission" date="2013-07" db="EMBL/GenBank/DDBJ databases">
        <authorList>
            <person name="McIlroy S."/>
        </authorList>
    </citation>
    <scope>NUCLEOTIDE SEQUENCE [LARGE SCALE GENOMIC DNA]</scope>
    <source>
        <strain evidence="15">Run_A_D11</strain>
    </source>
</reference>
<dbReference type="PANTHER" id="PTHR21248:SF22">
    <property type="entry name" value="PHOSPHOLIPASE D"/>
    <property type="match status" value="1"/>
</dbReference>
<dbReference type="PROSITE" id="PS50035">
    <property type="entry name" value="PLD"/>
    <property type="match status" value="2"/>
</dbReference>
<feature type="domain" description="PLD phosphodiesterase" evidence="14">
    <location>
        <begin position="395"/>
        <end position="422"/>
    </location>
</feature>
<evidence type="ECO:0000256" key="13">
    <source>
        <dbReference type="SAM" id="Phobius"/>
    </source>
</evidence>
<accession>W6M2G2</accession>
<keyword evidence="2" id="KW-1003">Cell membrane</keyword>
<organism evidence="15 16">
    <name type="scientific">Candidatus Competibacter denitrificans Run_A_D11</name>
    <dbReference type="NCBI Taxonomy" id="1400863"/>
    <lineage>
        <taxon>Bacteria</taxon>
        <taxon>Pseudomonadati</taxon>
        <taxon>Pseudomonadota</taxon>
        <taxon>Gammaproteobacteria</taxon>
        <taxon>Candidatus Competibacteraceae</taxon>
        <taxon>Candidatus Competibacter</taxon>
    </lineage>
</organism>
<dbReference type="Pfam" id="PF13396">
    <property type="entry name" value="PLDc_N"/>
    <property type="match status" value="1"/>
</dbReference>
<name>W6M2G2_9GAMM</name>
<gene>
    <name evidence="15" type="ORF">BN873_20015</name>
</gene>
<evidence type="ECO:0000313" key="15">
    <source>
        <dbReference type="EMBL" id="CDI01691.1"/>
    </source>
</evidence>
<evidence type="ECO:0000259" key="14">
    <source>
        <dbReference type="PROSITE" id="PS50035"/>
    </source>
</evidence>
<evidence type="ECO:0000256" key="8">
    <source>
        <dbReference type="ARBA" id="ARBA00023098"/>
    </source>
</evidence>
<comment type="subcellular location">
    <subcellularLocation>
        <location evidence="1">Cell membrane</location>
        <topology evidence="1">Multi-pass membrane protein</topology>
    </subcellularLocation>
</comment>
<keyword evidence="16" id="KW-1185">Reference proteome</keyword>
<keyword evidence="9 13" id="KW-0472">Membrane</keyword>
<feature type="transmembrane region" description="Helical" evidence="13">
    <location>
        <begin position="37"/>
        <end position="56"/>
    </location>
</feature>
<dbReference type="GO" id="GO:0005886">
    <property type="term" value="C:plasma membrane"/>
    <property type="evidence" value="ECO:0007669"/>
    <property type="project" value="UniProtKB-SubCell"/>
</dbReference>
<keyword evidence="8" id="KW-0443">Lipid metabolism</keyword>
<dbReference type="CDD" id="cd09110">
    <property type="entry name" value="PLDc_CLS_1"/>
    <property type="match status" value="1"/>
</dbReference>
<keyword evidence="7 13" id="KW-1133">Transmembrane helix</keyword>
<evidence type="ECO:0000256" key="3">
    <source>
        <dbReference type="ARBA" id="ARBA00022516"/>
    </source>
</evidence>
<dbReference type="STRING" id="1400863.BN873_20015"/>